<name>A0A6J3M690_9PEZI</name>
<evidence type="ECO:0000313" key="3">
    <source>
        <dbReference type="RefSeq" id="XP_033460561.1"/>
    </source>
</evidence>
<dbReference type="InterPro" id="IPR050257">
    <property type="entry name" value="eL8/uL1-like"/>
</dbReference>
<dbReference type="Pfam" id="PF00687">
    <property type="entry name" value="Ribosomal_L1"/>
    <property type="match status" value="1"/>
</dbReference>
<dbReference type="PANTHER" id="PTHR23105">
    <property type="entry name" value="RIBOSOMAL PROTEIN L7AE FAMILY MEMBER"/>
    <property type="match status" value="1"/>
</dbReference>
<sequence>MALSKGTVAKRAADSEPGLDQAQTLRASKALLSKIQSDAVAQKSSGKPSLLDDADDEDAEDEIPVWLILTTKKHIIDKKRLKPGKVLLPHPYLNVGDANLRICLITADPQRRYKDIVADPSFPVEVSQRIQRVIDVKKLKAKYKPFEARRQLFGEYDVFLADDRVITLLPKILGKVFYKSGSKRPIPISLEGRRQNTDEQGNKRRKLSEGGTKVIKDEVKPATIAHDIERTLHSALVHLAPSTTTAVKVGIASMEAEHVQENIEAVVHDMVERYVPQKWRNLRAVHIKGPNTAALPIWLAEELWEDEQDVLEEATPAKESRKKRTRGALEAGDADEGVIEVPGADGKMRRVEKPPAKRKSSEVDGSKAKKAKGTSADENKATEALEVEKKDKAARKAALQKQKSEAKAAAVKAR</sequence>
<dbReference type="GeneID" id="54362470"/>
<evidence type="ECO:0000313" key="2">
    <source>
        <dbReference type="Proteomes" id="UP000504637"/>
    </source>
</evidence>
<gene>
    <name evidence="3" type="ORF">K489DRAFT_379515</name>
</gene>
<keyword evidence="2" id="KW-1185">Reference proteome</keyword>
<proteinExistence type="predicted"/>
<reference evidence="3" key="3">
    <citation type="submission" date="2025-08" db="UniProtKB">
        <authorList>
            <consortium name="RefSeq"/>
        </authorList>
    </citation>
    <scope>IDENTIFICATION</scope>
    <source>
        <strain evidence="3">CBS 342.82</strain>
    </source>
</reference>
<feature type="region of interest" description="Disordered" evidence="1">
    <location>
        <begin position="1"/>
        <end position="21"/>
    </location>
</feature>
<feature type="region of interest" description="Disordered" evidence="1">
    <location>
        <begin position="312"/>
        <end position="414"/>
    </location>
</feature>
<keyword evidence="3" id="KW-0689">Ribosomal protein</keyword>
<organism evidence="3">
    <name type="scientific">Dissoconium aciculare CBS 342.82</name>
    <dbReference type="NCBI Taxonomy" id="1314786"/>
    <lineage>
        <taxon>Eukaryota</taxon>
        <taxon>Fungi</taxon>
        <taxon>Dikarya</taxon>
        <taxon>Ascomycota</taxon>
        <taxon>Pezizomycotina</taxon>
        <taxon>Dothideomycetes</taxon>
        <taxon>Dothideomycetidae</taxon>
        <taxon>Mycosphaerellales</taxon>
        <taxon>Dissoconiaceae</taxon>
        <taxon>Dissoconium</taxon>
    </lineage>
</organism>
<dbReference type="Proteomes" id="UP000504637">
    <property type="component" value="Unplaced"/>
</dbReference>
<reference evidence="3" key="2">
    <citation type="submission" date="2020-04" db="EMBL/GenBank/DDBJ databases">
        <authorList>
            <consortium name="NCBI Genome Project"/>
        </authorList>
    </citation>
    <scope>NUCLEOTIDE SEQUENCE</scope>
    <source>
        <strain evidence="3">CBS 342.82</strain>
    </source>
</reference>
<dbReference type="GO" id="GO:0003723">
    <property type="term" value="F:RNA binding"/>
    <property type="evidence" value="ECO:0007669"/>
    <property type="project" value="InterPro"/>
</dbReference>
<feature type="region of interest" description="Disordered" evidence="1">
    <location>
        <begin position="188"/>
        <end position="209"/>
    </location>
</feature>
<feature type="compositionally biased region" description="Basic and acidic residues" evidence="1">
    <location>
        <begin position="191"/>
        <end position="202"/>
    </location>
</feature>
<dbReference type="OrthoDB" id="10251727at2759"/>
<protein>
    <submittedName>
        <fullName evidence="3">Ribosomal protein L1</fullName>
    </submittedName>
</protein>
<dbReference type="InterPro" id="IPR016095">
    <property type="entry name" value="Ribosomal_uL1_3-a/b-sand"/>
</dbReference>
<feature type="compositionally biased region" description="Basic and acidic residues" evidence="1">
    <location>
        <begin position="346"/>
        <end position="367"/>
    </location>
</feature>
<dbReference type="CDD" id="cd00403">
    <property type="entry name" value="Ribosomal_L1"/>
    <property type="match status" value="1"/>
</dbReference>
<dbReference type="GO" id="GO:0005840">
    <property type="term" value="C:ribosome"/>
    <property type="evidence" value="ECO:0007669"/>
    <property type="project" value="UniProtKB-KW"/>
</dbReference>
<dbReference type="SUPFAM" id="SSF56808">
    <property type="entry name" value="Ribosomal protein L1"/>
    <property type="match status" value="1"/>
</dbReference>
<dbReference type="RefSeq" id="XP_033460561.1">
    <property type="nucleotide sequence ID" value="XM_033604670.1"/>
</dbReference>
<reference evidence="3" key="1">
    <citation type="submission" date="2020-01" db="EMBL/GenBank/DDBJ databases">
        <authorList>
            <consortium name="DOE Joint Genome Institute"/>
            <person name="Haridas S."/>
            <person name="Albert R."/>
            <person name="Binder M."/>
            <person name="Bloem J."/>
            <person name="Labutti K."/>
            <person name="Salamov A."/>
            <person name="Andreopoulos B."/>
            <person name="Baker S.E."/>
            <person name="Barry K."/>
            <person name="Bills G."/>
            <person name="Bluhm B.H."/>
            <person name="Cannon C."/>
            <person name="Castanera R."/>
            <person name="Culley D.E."/>
            <person name="Daum C."/>
            <person name="Ezra D."/>
            <person name="Gonzalez J.B."/>
            <person name="Henrissat B."/>
            <person name="Kuo A."/>
            <person name="Liang C."/>
            <person name="Lipzen A."/>
            <person name="Lutzoni F."/>
            <person name="Magnuson J."/>
            <person name="Mondo S."/>
            <person name="Nolan M."/>
            <person name="Ohm R."/>
            <person name="Pangilinan J."/>
            <person name="Park H.-J."/>
            <person name="Ramirez L."/>
            <person name="Alfaro M."/>
            <person name="Sun H."/>
            <person name="Tritt A."/>
            <person name="Yoshinaga Y."/>
            <person name="Zwiers L.-H."/>
            <person name="Turgeon B.G."/>
            <person name="Goodwin S.B."/>
            <person name="Spatafora J.W."/>
            <person name="Crous P.W."/>
            <person name="Grigoriev I.V."/>
        </authorList>
    </citation>
    <scope>NUCLEOTIDE SEQUENCE</scope>
    <source>
        <strain evidence="3">CBS 342.82</strain>
    </source>
</reference>
<evidence type="ECO:0000256" key="1">
    <source>
        <dbReference type="SAM" id="MobiDB-lite"/>
    </source>
</evidence>
<dbReference type="AlphaFoldDB" id="A0A6J3M690"/>
<feature type="compositionally biased region" description="Basic and acidic residues" evidence="1">
    <location>
        <begin position="375"/>
        <end position="391"/>
    </location>
</feature>
<dbReference type="InterPro" id="IPR023674">
    <property type="entry name" value="Ribosomal_uL1-like"/>
</dbReference>
<dbReference type="Gene3D" id="3.40.50.790">
    <property type="match status" value="1"/>
</dbReference>
<dbReference type="InterPro" id="IPR028364">
    <property type="entry name" value="Ribosomal_uL1/biogenesis"/>
</dbReference>
<keyword evidence="3" id="KW-0687">Ribonucleoprotein</keyword>
<accession>A0A6J3M690</accession>